<dbReference type="OrthoDB" id="2123584at2759"/>
<protein>
    <submittedName>
        <fullName evidence="2">Uncharacterized protein</fullName>
    </submittedName>
</protein>
<reference evidence="2 3" key="1">
    <citation type="journal article" date="2019" name="Sci. Rep.">
        <title>Comparative genomics of chytrid fungi reveal insights into the obligate biotrophic and pathogenic lifestyle of Synchytrium endobioticum.</title>
        <authorList>
            <person name="van de Vossenberg B.T.L.H."/>
            <person name="Warris S."/>
            <person name="Nguyen H.D.T."/>
            <person name="van Gent-Pelzer M.P.E."/>
            <person name="Joly D.L."/>
            <person name="van de Geest H.C."/>
            <person name="Bonants P.J.M."/>
            <person name="Smith D.S."/>
            <person name="Levesque C.A."/>
            <person name="van der Lee T.A.J."/>
        </authorList>
    </citation>
    <scope>NUCLEOTIDE SEQUENCE [LARGE SCALE GENOMIC DNA]</scope>
    <source>
        <strain evidence="2 3">CBS 675.73</strain>
    </source>
</reference>
<name>A0A507ENZ6_9FUNG</name>
<dbReference type="Proteomes" id="UP000320333">
    <property type="component" value="Unassembled WGS sequence"/>
</dbReference>
<dbReference type="AlphaFoldDB" id="A0A507ENZ6"/>
<accession>A0A507ENZ6</accession>
<keyword evidence="1" id="KW-0472">Membrane</keyword>
<evidence type="ECO:0000313" key="2">
    <source>
        <dbReference type="EMBL" id="TPX65803.1"/>
    </source>
</evidence>
<sequence length="95" mass="10439">MFRTLRALNKGASVASASVKSSATPSIQALLETIKAAEVREKNQRTVFALGLLVMAGMTATMGYNTEVIRTDLNEHIRSSEERISKLEDQLKKSK</sequence>
<keyword evidence="1" id="KW-1133">Transmembrane helix</keyword>
<proteinExistence type="predicted"/>
<gene>
    <name evidence="2" type="ORF">CcCBS67573_g08016</name>
</gene>
<evidence type="ECO:0000313" key="3">
    <source>
        <dbReference type="Proteomes" id="UP000320333"/>
    </source>
</evidence>
<dbReference type="EMBL" id="QEAP01000470">
    <property type="protein sequence ID" value="TPX65803.1"/>
    <property type="molecule type" value="Genomic_DNA"/>
</dbReference>
<keyword evidence="1" id="KW-0812">Transmembrane</keyword>
<organism evidence="2 3">
    <name type="scientific">Chytriomyces confervae</name>
    <dbReference type="NCBI Taxonomy" id="246404"/>
    <lineage>
        <taxon>Eukaryota</taxon>
        <taxon>Fungi</taxon>
        <taxon>Fungi incertae sedis</taxon>
        <taxon>Chytridiomycota</taxon>
        <taxon>Chytridiomycota incertae sedis</taxon>
        <taxon>Chytridiomycetes</taxon>
        <taxon>Chytridiales</taxon>
        <taxon>Chytriomycetaceae</taxon>
        <taxon>Chytriomyces</taxon>
    </lineage>
</organism>
<evidence type="ECO:0000256" key="1">
    <source>
        <dbReference type="SAM" id="Phobius"/>
    </source>
</evidence>
<feature type="transmembrane region" description="Helical" evidence="1">
    <location>
        <begin position="47"/>
        <end position="64"/>
    </location>
</feature>
<keyword evidence="3" id="KW-1185">Reference proteome</keyword>
<comment type="caution">
    <text evidence="2">The sequence shown here is derived from an EMBL/GenBank/DDBJ whole genome shotgun (WGS) entry which is preliminary data.</text>
</comment>